<proteinExistence type="predicted"/>
<dbReference type="AlphaFoldDB" id="A0A923KQ72"/>
<name>A0A923KQ72_9FIRM</name>
<reference evidence="1" key="1">
    <citation type="submission" date="2019-10" db="EMBL/GenBank/DDBJ databases">
        <authorList>
            <person name="Ross D.E."/>
            <person name="Gulliver D."/>
        </authorList>
    </citation>
    <scope>NUCLEOTIDE SEQUENCE</scope>
    <source>
        <strain evidence="1">DER-2019</strain>
    </source>
</reference>
<protein>
    <recommendedName>
        <fullName evidence="3">Histidine kinase/HSP90-like ATPase domain-containing protein</fullName>
    </recommendedName>
</protein>
<dbReference type="Proteomes" id="UP000616595">
    <property type="component" value="Unassembled WGS sequence"/>
</dbReference>
<keyword evidence="2" id="KW-1185">Reference proteome</keyword>
<accession>A0A923KQ72</accession>
<dbReference type="RefSeq" id="WP_148566145.1">
    <property type="nucleotide sequence ID" value="NZ_RXYA01000003.1"/>
</dbReference>
<dbReference type="SUPFAM" id="SSF55874">
    <property type="entry name" value="ATPase domain of HSP90 chaperone/DNA topoisomerase II/histidine kinase"/>
    <property type="match status" value="1"/>
</dbReference>
<comment type="caution">
    <text evidence="1">The sequence shown here is derived from an EMBL/GenBank/DDBJ whole genome shotgun (WGS) entry which is preliminary data.</text>
</comment>
<evidence type="ECO:0000313" key="2">
    <source>
        <dbReference type="Proteomes" id="UP000616595"/>
    </source>
</evidence>
<dbReference type="EMBL" id="WJBD01000012">
    <property type="protein sequence ID" value="MBC3888859.1"/>
    <property type="molecule type" value="Genomic_DNA"/>
</dbReference>
<gene>
    <name evidence="1" type="ORF">GH810_11095</name>
</gene>
<reference evidence="1" key="2">
    <citation type="submission" date="2020-10" db="EMBL/GenBank/DDBJ databases">
        <title>Comparative genomics of the Acetobacterium genus.</title>
        <authorList>
            <person name="Marshall C."/>
            <person name="May H."/>
            <person name="Norman S."/>
        </authorList>
    </citation>
    <scope>NUCLEOTIDE SEQUENCE</scope>
    <source>
        <strain evidence="1">DER-2019</strain>
    </source>
</reference>
<evidence type="ECO:0000313" key="1">
    <source>
        <dbReference type="EMBL" id="MBC3888859.1"/>
    </source>
</evidence>
<dbReference type="OrthoDB" id="84942at2"/>
<dbReference type="Gene3D" id="3.30.565.10">
    <property type="entry name" value="Histidine kinase-like ATPase, C-terminal domain"/>
    <property type="match status" value="1"/>
</dbReference>
<sequence>MGEIRSGIWRKFRFRNMTISQAFMFLTVLTLLAATIRKNEIKRVSDPFYTGKNGKQGNKDNHFGLGLHICRILCEKHGGLLIIKNDISGGGLVTAKFSKNINDSVSL</sequence>
<dbReference type="InterPro" id="IPR036890">
    <property type="entry name" value="HATPase_C_sf"/>
</dbReference>
<organism evidence="1 2">
    <name type="scientific">Acetobacterium paludosum</name>
    <dbReference type="NCBI Taxonomy" id="52693"/>
    <lineage>
        <taxon>Bacteria</taxon>
        <taxon>Bacillati</taxon>
        <taxon>Bacillota</taxon>
        <taxon>Clostridia</taxon>
        <taxon>Eubacteriales</taxon>
        <taxon>Eubacteriaceae</taxon>
        <taxon>Acetobacterium</taxon>
    </lineage>
</organism>
<evidence type="ECO:0008006" key="3">
    <source>
        <dbReference type="Google" id="ProtNLM"/>
    </source>
</evidence>